<dbReference type="EMBL" id="KQ085907">
    <property type="protein sequence ID" value="KLO17252.1"/>
    <property type="molecule type" value="Genomic_DNA"/>
</dbReference>
<dbReference type="OrthoDB" id="5572844at2759"/>
<organism evidence="2 3">
    <name type="scientific">Schizopora paradoxa</name>
    <dbReference type="NCBI Taxonomy" id="27342"/>
    <lineage>
        <taxon>Eukaryota</taxon>
        <taxon>Fungi</taxon>
        <taxon>Dikarya</taxon>
        <taxon>Basidiomycota</taxon>
        <taxon>Agaricomycotina</taxon>
        <taxon>Agaricomycetes</taxon>
        <taxon>Hymenochaetales</taxon>
        <taxon>Schizoporaceae</taxon>
        <taxon>Schizopora</taxon>
    </lineage>
</organism>
<dbReference type="PANTHER" id="PTHR28027">
    <property type="entry name" value="TRANSCRIPTIONAL REGULATOR MIT1"/>
    <property type="match status" value="1"/>
</dbReference>
<name>A0A0H2S052_9AGAM</name>
<reference evidence="2 3" key="1">
    <citation type="submission" date="2015-04" db="EMBL/GenBank/DDBJ databases">
        <title>Complete genome sequence of Schizopora paradoxa KUC8140, a cosmopolitan wood degrader in East Asia.</title>
        <authorList>
            <consortium name="DOE Joint Genome Institute"/>
            <person name="Min B."/>
            <person name="Park H."/>
            <person name="Jang Y."/>
            <person name="Kim J.-J."/>
            <person name="Kim K.H."/>
            <person name="Pangilinan J."/>
            <person name="Lipzen A."/>
            <person name="Riley R."/>
            <person name="Grigoriev I.V."/>
            <person name="Spatafora J.W."/>
            <person name="Choi I.-G."/>
        </authorList>
    </citation>
    <scope>NUCLEOTIDE SEQUENCE [LARGE SCALE GENOMIC DNA]</scope>
    <source>
        <strain evidence="2 3">KUC8140</strain>
    </source>
</reference>
<gene>
    <name evidence="2" type="ORF">SCHPADRAFT_821900</name>
</gene>
<dbReference type="Pfam" id="PF09729">
    <property type="entry name" value="Gti1_Pac2"/>
    <property type="match status" value="1"/>
</dbReference>
<evidence type="ECO:0008006" key="4">
    <source>
        <dbReference type="Google" id="ProtNLM"/>
    </source>
</evidence>
<protein>
    <recommendedName>
        <fullName evidence="4">Gti1/Pac2 family-domain-containing protein</fullName>
    </recommendedName>
</protein>
<feature type="compositionally biased region" description="Basic and acidic residues" evidence="1">
    <location>
        <begin position="97"/>
        <end position="106"/>
    </location>
</feature>
<dbReference type="PANTHER" id="PTHR28027:SF2">
    <property type="entry name" value="TRANSCRIPTIONAL REGULATOR MIT1"/>
    <property type="match status" value="1"/>
</dbReference>
<keyword evidence="3" id="KW-1185">Reference proteome</keyword>
<evidence type="ECO:0000313" key="3">
    <source>
        <dbReference type="Proteomes" id="UP000053477"/>
    </source>
</evidence>
<proteinExistence type="predicted"/>
<dbReference type="InParanoid" id="A0A0H2S052"/>
<accession>A0A0H2S052</accession>
<dbReference type="InterPro" id="IPR018608">
    <property type="entry name" value="Gti1/Pac2"/>
</dbReference>
<sequence>MALTTRLPSSKVEPFYGFVETTGDALRLIQAARQGVIPRITRRLNDLERRAMIRSGSIFIFSDDESGIKRWTEGLSWSASRIVGNFLVYREVNERGQGRSAHEGRKPPKRRSNSSELSVEELAEQKLSKTLVGCLNDNHGRFKSKGLIKKTITVCVEGSDHHLIAYYSQEDVRLGKLLPLSSRGDIMSLEIPPELLETTKFRVPPITEPGLDGRPRYM</sequence>
<dbReference type="Proteomes" id="UP000053477">
    <property type="component" value="Unassembled WGS sequence"/>
</dbReference>
<dbReference type="AlphaFoldDB" id="A0A0H2S052"/>
<dbReference type="GO" id="GO:0003677">
    <property type="term" value="F:DNA binding"/>
    <property type="evidence" value="ECO:0007669"/>
    <property type="project" value="TreeGrafter"/>
</dbReference>
<dbReference type="STRING" id="27342.A0A0H2S052"/>
<feature type="region of interest" description="Disordered" evidence="1">
    <location>
        <begin position="97"/>
        <end position="119"/>
    </location>
</feature>
<evidence type="ECO:0000313" key="2">
    <source>
        <dbReference type="EMBL" id="KLO17252.1"/>
    </source>
</evidence>
<evidence type="ECO:0000256" key="1">
    <source>
        <dbReference type="SAM" id="MobiDB-lite"/>
    </source>
</evidence>